<dbReference type="Pfam" id="PF00570">
    <property type="entry name" value="HRDC"/>
    <property type="match status" value="1"/>
</dbReference>
<dbReference type="InterPro" id="IPR044876">
    <property type="entry name" value="HRDC_dom_sf"/>
</dbReference>
<dbReference type="PROSITE" id="PS50967">
    <property type="entry name" value="HRDC"/>
    <property type="match status" value="1"/>
</dbReference>
<evidence type="ECO:0000313" key="3">
    <source>
        <dbReference type="EMBL" id="CAE2338134.1"/>
    </source>
</evidence>
<feature type="compositionally biased region" description="Polar residues" evidence="1">
    <location>
        <begin position="267"/>
        <end position="287"/>
    </location>
</feature>
<dbReference type="SMART" id="SM00341">
    <property type="entry name" value="HRDC"/>
    <property type="match status" value="1"/>
</dbReference>
<feature type="compositionally biased region" description="Basic and acidic residues" evidence="1">
    <location>
        <begin position="85"/>
        <end position="95"/>
    </location>
</feature>
<dbReference type="AlphaFoldDB" id="A0A7S4U8C0"/>
<dbReference type="GO" id="GO:0000166">
    <property type="term" value="F:nucleotide binding"/>
    <property type="evidence" value="ECO:0007669"/>
    <property type="project" value="InterPro"/>
</dbReference>
<feature type="domain" description="HRDC" evidence="2">
    <location>
        <begin position="129"/>
        <end position="213"/>
    </location>
</feature>
<dbReference type="Gene3D" id="1.10.150.80">
    <property type="entry name" value="HRDC domain"/>
    <property type="match status" value="1"/>
</dbReference>
<feature type="compositionally biased region" description="Basic and acidic residues" evidence="1">
    <location>
        <begin position="122"/>
        <end position="131"/>
    </location>
</feature>
<feature type="region of interest" description="Disordered" evidence="1">
    <location>
        <begin position="48"/>
        <end position="132"/>
    </location>
</feature>
<name>A0A7S4U8C0_9EUKA</name>
<dbReference type="InterPro" id="IPR002121">
    <property type="entry name" value="HRDC_dom"/>
</dbReference>
<dbReference type="GO" id="GO:0003676">
    <property type="term" value="F:nucleic acid binding"/>
    <property type="evidence" value="ECO:0007669"/>
    <property type="project" value="InterPro"/>
</dbReference>
<evidence type="ECO:0000256" key="1">
    <source>
        <dbReference type="SAM" id="MobiDB-lite"/>
    </source>
</evidence>
<proteinExistence type="predicted"/>
<feature type="compositionally biased region" description="Basic and acidic residues" evidence="1">
    <location>
        <begin position="48"/>
        <end position="75"/>
    </location>
</feature>
<protein>
    <recommendedName>
        <fullName evidence="2">HRDC domain-containing protein</fullName>
    </recommendedName>
</protein>
<dbReference type="EMBL" id="HBKR01038358">
    <property type="protein sequence ID" value="CAE2338134.1"/>
    <property type="molecule type" value="Transcribed_RNA"/>
</dbReference>
<dbReference type="SUPFAM" id="SSF47819">
    <property type="entry name" value="HRDC-like"/>
    <property type="match status" value="1"/>
</dbReference>
<accession>A0A7S4U8C0</accession>
<organism evidence="3">
    <name type="scientific">Paramoeba aestuarina</name>
    <dbReference type="NCBI Taxonomy" id="180227"/>
    <lineage>
        <taxon>Eukaryota</taxon>
        <taxon>Amoebozoa</taxon>
        <taxon>Discosea</taxon>
        <taxon>Flabellinia</taxon>
        <taxon>Dactylopodida</taxon>
        <taxon>Paramoebidae</taxon>
        <taxon>Paramoeba</taxon>
    </lineage>
</organism>
<reference evidence="3" key="1">
    <citation type="submission" date="2021-01" db="EMBL/GenBank/DDBJ databases">
        <authorList>
            <person name="Corre E."/>
            <person name="Pelletier E."/>
            <person name="Niang G."/>
            <person name="Scheremetjew M."/>
            <person name="Finn R."/>
            <person name="Kale V."/>
            <person name="Holt S."/>
            <person name="Cochrane G."/>
            <person name="Meng A."/>
            <person name="Brown T."/>
            <person name="Cohen L."/>
        </authorList>
    </citation>
    <scope>NUCLEOTIDE SEQUENCE</scope>
    <source>
        <strain evidence="3">SoJaBio B1-5/56/2</strain>
    </source>
</reference>
<evidence type="ECO:0000259" key="2">
    <source>
        <dbReference type="PROSITE" id="PS50967"/>
    </source>
</evidence>
<dbReference type="InterPro" id="IPR010997">
    <property type="entry name" value="HRDC-like_sf"/>
</dbReference>
<feature type="region of interest" description="Disordered" evidence="1">
    <location>
        <begin position="243"/>
        <end position="336"/>
    </location>
</feature>
<gene>
    <name evidence="3" type="ORF">NAES01612_LOCUS25045</name>
</gene>
<sequence length="336" mass="37812">MVHSKLLEENLKKMTHRSFTVVSALLYITNSGQNLICSSSGLKEFKVERRKYPEDPSKTIDIQRPKNSASDEDKNRRKAGKRSASKTDCESDSTRLKAAPTNSAWNDLLHEKPSTAETVTGNREDTQEKTMRSQLKTLLSDLRRKVALEENLREYTLLSNTVLDEMADIVLKDSPPNTDDMKNIQGLGKIKLKKYGRPFFQAIKSFRSRYFRDCDEIVTEDELKQLGFIAGAILHEKRRGCDSIGTSEDEISDASPRRDSKPHNHSGIPTITMQGASSLSRENTIHGQSRKVFRSSSAQFSRVPEKSMAPSINVVSRADNVDGPSKKSRKSVTYIQ</sequence>